<evidence type="ECO:0000313" key="3">
    <source>
        <dbReference type="Proteomes" id="UP000050761"/>
    </source>
</evidence>
<reference evidence="2 3" key="1">
    <citation type="submission" date="2018-11" db="EMBL/GenBank/DDBJ databases">
        <authorList>
            <consortium name="Pathogen Informatics"/>
        </authorList>
    </citation>
    <scope>NUCLEOTIDE SEQUENCE [LARGE SCALE GENOMIC DNA]</scope>
</reference>
<feature type="region of interest" description="Disordered" evidence="1">
    <location>
        <begin position="70"/>
        <end position="124"/>
    </location>
</feature>
<accession>A0A183F5P9</accession>
<dbReference type="WBParaSite" id="HPBE_0000149101-mRNA-1">
    <property type="protein sequence ID" value="HPBE_0000149101-mRNA-1"/>
    <property type="gene ID" value="HPBE_0000149101"/>
</dbReference>
<dbReference type="OrthoDB" id="5849074at2759"/>
<sequence length="157" mass="17023">MGAPHHMMNPGQMPVPVQMMPPMVASPGAGNLSLEHNARAQVFHGRAGITKTGENGPGRLVNGHDQVVAQGESQKAAAAEQKAKVPRKNRRKTDLSKETSPRDDEEPFIVDNSRRRPPGMPTSHVQAAASNFQATMARQQQLMKQQQVQVGGYSDIL</sequence>
<name>A0A183F5P9_HELPZ</name>
<dbReference type="Proteomes" id="UP000050761">
    <property type="component" value="Unassembled WGS sequence"/>
</dbReference>
<feature type="compositionally biased region" description="Basic and acidic residues" evidence="1">
    <location>
        <begin position="92"/>
        <end position="102"/>
    </location>
</feature>
<evidence type="ECO:0000256" key="1">
    <source>
        <dbReference type="SAM" id="MobiDB-lite"/>
    </source>
</evidence>
<accession>A0A3P7U6E9</accession>
<keyword evidence="3" id="KW-1185">Reference proteome</keyword>
<evidence type="ECO:0000313" key="2">
    <source>
        <dbReference type="EMBL" id="VDO19874.1"/>
    </source>
</evidence>
<organism evidence="3 4">
    <name type="scientific">Heligmosomoides polygyrus</name>
    <name type="common">Parasitic roundworm</name>
    <dbReference type="NCBI Taxonomy" id="6339"/>
    <lineage>
        <taxon>Eukaryota</taxon>
        <taxon>Metazoa</taxon>
        <taxon>Ecdysozoa</taxon>
        <taxon>Nematoda</taxon>
        <taxon>Chromadorea</taxon>
        <taxon>Rhabditida</taxon>
        <taxon>Rhabditina</taxon>
        <taxon>Rhabditomorpha</taxon>
        <taxon>Strongyloidea</taxon>
        <taxon>Heligmosomidae</taxon>
        <taxon>Heligmosomoides</taxon>
    </lineage>
</organism>
<protein>
    <submittedName>
        <fullName evidence="4">AT-hook motif nuclear-localized protein</fullName>
    </submittedName>
</protein>
<gene>
    <name evidence="2" type="ORF">HPBE_LOCUS1492</name>
</gene>
<feature type="compositionally biased region" description="Low complexity" evidence="1">
    <location>
        <begin position="70"/>
        <end position="80"/>
    </location>
</feature>
<dbReference type="EMBL" id="UZAH01001645">
    <property type="protein sequence ID" value="VDO19874.1"/>
    <property type="molecule type" value="Genomic_DNA"/>
</dbReference>
<reference evidence="4" key="2">
    <citation type="submission" date="2019-09" db="UniProtKB">
        <authorList>
            <consortium name="WormBaseParasite"/>
        </authorList>
    </citation>
    <scope>IDENTIFICATION</scope>
</reference>
<dbReference type="AlphaFoldDB" id="A0A183F5P9"/>
<evidence type="ECO:0000313" key="4">
    <source>
        <dbReference type="WBParaSite" id="HPBE_0000149101-mRNA-1"/>
    </source>
</evidence>
<proteinExistence type="predicted"/>